<dbReference type="EMBL" id="SRXU01000005">
    <property type="protein sequence ID" value="TGX41452.1"/>
    <property type="molecule type" value="Genomic_DNA"/>
</dbReference>
<keyword evidence="3" id="KW-1185">Reference proteome</keyword>
<gene>
    <name evidence="2" type="ORF">E5A74_12540</name>
</gene>
<feature type="signal peptide" evidence="1">
    <location>
        <begin position="1"/>
        <end position="21"/>
    </location>
</feature>
<dbReference type="RefSeq" id="WP_135985431.1">
    <property type="nucleotide sequence ID" value="NZ_JAASQM010000003.1"/>
</dbReference>
<organism evidence="2 3">
    <name type="scientific">Sphingomonas naasensis</name>
    <dbReference type="NCBI Taxonomy" id="1344951"/>
    <lineage>
        <taxon>Bacteria</taxon>
        <taxon>Pseudomonadati</taxon>
        <taxon>Pseudomonadota</taxon>
        <taxon>Alphaproteobacteria</taxon>
        <taxon>Sphingomonadales</taxon>
        <taxon>Sphingomonadaceae</taxon>
        <taxon>Sphingomonas</taxon>
    </lineage>
</organism>
<name>A0A4V3QW74_9SPHN</name>
<sequence length="67" mass="7221">MQRRHRILIAAGAALMLLALAAPGHRADIRILTHRPGDLAPQKAQAVVDLGLASISVLVTWSKRLGY</sequence>
<evidence type="ECO:0000256" key="1">
    <source>
        <dbReference type="SAM" id="SignalP"/>
    </source>
</evidence>
<evidence type="ECO:0000313" key="2">
    <source>
        <dbReference type="EMBL" id="TGX41452.1"/>
    </source>
</evidence>
<dbReference type="OrthoDB" id="7580198at2"/>
<reference evidence="2 3" key="1">
    <citation type="submission" date="2019-04" db="EMBL/GenBank/DDBJ databases">
        <title>Sphingomonas psychrotolerans sp. nov., isolated from soil in the Tianshan Mountains, Xinjiang, China.</title>
        <authorList>
            <person name="Luo Y."/>
            <person name="Sheng H."/>
        </authorList>
    </citation>
    <scope>NUCLEOTIDE SEQUENCE [LARGE SCALE GENOMIC DNA]</scope>
    <source>
        <strain evidence="2 3">KIS18-15</strain>
    </source>
</reference>
<accession>A0A4V3QW74</accession>
<dbReference type="AlphaFoldDB" id="A0A4V3QW74"/>
<feature type="chain" id="PRO_5020848750" description="ABC transporter substrate-binding protein" evidence="1">
    <location>
        <begin position="22"/>
        <end position="67"/>
    </location>
</feature>
<proteinExistence type="predicted"/>
<protein>
    <recommendedName>
        <fullName evidence="4">ABC transporter substrate-binding protein</fullName>
    </recommendedName>
</protein>
<dbReference type="Proteomes" id="UP000309848">
    <property type="component" value="Unassembled WGS sequence"/>
</dbReference>
<keyword evidence="1" id="KW-0732">Signal</keyword>
<evidence type="ECO:0008006" key="4">
    <source>
        <dbReference type="Google" id="ProtNLM"/>
    </source>
</evidence>
<comment type="caution">
    <text evidence="2">The sequence shown here is derived from an EMBL/GenBank/DDBJ whole genome shotgun (WGS) entry which is preliminary data.</text>
</comment>
<evidence type="ECO:0000313" key="3">
    <source>
        <dbReference type="Proteomes" id="UP000309848"/>
    </source>
</evidence>